<feature type="compositionally biased region" description="Pro residues" evidence="1">
    <location>
        <begin position="242"/>
        <end position="252"/>
    </location>
</feature>
<feature type="region of interest" description="Disordered" evidence="1">
    <location>
        <begin position="98"/>
        <end position="293"/>
    </location>
</feature>
<feature type="non-terminal residue" evidence="2">
    <location>
        <position position="1"/>
    </location>
</feature>
<name>K0RUC2_THAOC</name>
<reference evidence="2 3" key="1">
    <citation type="journal article" date="2012" name="Genome Biol.">
        <title>Genome and low-iron response of an oceanic diatom adapted to chronic iron limitation.</title>
        <authorList>
            <person name="Lommer M."/>
            <person name="Specht M."/>
            <person name="Roy A.S."/>
            <person name="Kraemer L."/>
            <person name="Andreson R."/>
            <person name="Gutowska M.A."/>
            <person name="Wolf J."/>
            <person name="Bergner S.V."/>
            <person name="Schilhabel M.B."/>
            <person name="Klostermeier U.C."/>
            <person name="Beiko R.G."/>
            <person name="Rosenstiel P."/>
            <person name="Hippler M."/>
            <person name="Laroche J."/>
        </authorList>
    </citation>
    <scope>NUCLEOTIDE SEQUENCE [LARGE SCALE GENOMIC DNA]</scope>
    <source>
        <strain evidence="2 3">CCMP1005</strain>
    </source>
</reference>
<sequence>SKGPIGPSIGLASGPFESPGLGITERASEGPKKARKACFRRKFDSSLRQRVPFVDKTRPAARGPRRTSIVSWAELWRAGSSELSTEPKLLALAKKAVHAMIRPSESARREDGGVSEDTRRAAATSKVRRSSPGGLAEERDTRQHCKAVAGARHLDCGGASKHGQRRRAAAASGPKDRRSSRRGRSPRSLRRKTRGVLQQRWQERACDGLYPPRRQEQDTRRGGRRPPRRPPPASGGRRRGPPPRSEPGPPRPRTSSGPVRRRQEGRYDGTDAATLPARGLRTGEEGTPAPAQP</sequence>
<accession>K0RUC2</accession>
<evidence type="ECO:0000256" key="1">
    <source>
        <dbReference type="SAM" id="MobiDB-lite"/>
    </source>
</evidence>
<evidence type="ECO:0000313" key="3">
    <source>
        <dbReference type="Proteomes" id="UP000266841"/>
    </source>
</evidence>
<comment type="caution">
    <text evidence="2">The sequence shown here is derived from an EMBL/GenBank/DDBJ whole genome shotgun (WGS) entry which is preliminary data.</text>
</comment>
<evidence type="ECO:0000313" key="2">
    <source>
        <dbReference type="EMBL" id="EJK50212.1"/>
    </source>
</evidence>
<dbReference type="AlphaFoldDB" id="K0RUC2"/>
<organism evidence="2 3">
    <name type="scientific">Thalassiosira oceanica</name>
    <name type="common">Marine diatom</name>
    <dbReference type="NCBI Taxonomy" id="159749"/>
    <lineage>
        <taxon>Eukaryota</taxon>
        <taxon>Sar</taxon>
        <taxon>Stramenopiles</taxon>
        <taxon>Ochrophyta</taxon>
        <taxon>Bacillariophyta</taxon>
        <taxon>Coscinodiscophyceae</taxon>
        <taxon>Thalassiosirophycidae</taxon>
        <taxon>Thalassiosirales</taxon>
        <taxon>Thalassiosiraceae</taxon>
        <taxon>Thalassiosira</taxon>
    </lineage>
</organism>
<dbReference type="EMBL" id="AGNL01044115">
    <property type="protein sequence ID" value="EJK50212.1"/>
    <property type="molecule type" value="Genomic_DNA"/>
</dbReference>
<feature type="region of interest" description="Disordered" evidence="1">
    <location>
        <begin position="1"/>
        <end position="36"/>
    </location>
</feature>
<feature type="compositionally biased region" description="Basic and acidic residues" evidence="1">
    <location>
        <begin position="105"/>
        <end position="120"/>
    </location>
</feature>
<gene>
    <name evidence="2" type="ORF">THAOC_30846</name>
</gene>
<feature type="compositionally biased region" description="Basic residues" evidence="1">
    <location>
        <begin position="178"/>
        <end position="194"/>
    </location>
</feature>
<protein>
    <submittedName>
        <fullName evidence="2">Uncharacterized protein</fullName>
    </submittedName>
</protein>
<proteinExistence type="predicted"/>
<keyword evidence="3" id="KW-1185">Reference proteome</keyword>
<dbReference type="Proteomes" id="UP000266841">
    <property type="component" value="Unassembled WGS sequence"/>
</dbReference>